<dbReference type="InterPro" id="IPR011547">
    <property type="entry name" value="SLC26A/SulP_dom"/>
</dbReference>
<dbReference type="AlphaFoldDB" id="A0A0N5CRK2"/>
<protein>
    <submittedName>
        <fullName evidence="9">Sulfate_transp domain-containing protein</fullName>
    </submittedName>
</protein>
<keyword evidence="8" id="KW-1185">Reference proteome</keyword>
<dbReference type="STRING" id="103827.A0A0N5CRK2"/>
<feature type="transmembrane region" description="Helical" evidence="5">
    <location>
        <begin position="120"/>
        <end position="140"/>
    </location>
</feature>
<dbReference type="Proteomes" id="UP000276776">
    <property type="component" value="Unassembled WGS sequence"/>
</dbReference>
<evidence type="ECO:0000256" key="2">
    <source>
        <dbReference type="ARBA" id="ARBA00022692"/>
    </source>
</evidence>
<dbReference type="OMA" id="GILECMM"/>
<feature type="transmembrane region" description="Helical" evidence="5">
    <location>
        <begin position="321"/>
        <end position="340"/>
    </location>
</feature>
<evidence type="ECO:0000313" key="9">
    <source>
        <dbReference type="WBParaSite" id="TCLT_0000285201-mRNA-1"/>
    </source>
</evidence>
<dbReference type="WBParaSite" id="TCLT_0000285201-mRNA-1">
    <property type="protein sequence ID" value="TCLT_0000285201-mRNA-1"/>
    <property type="gene ID" value="TCLT_0000285201"/>
</dbReference>
<accession>A0A0N5CRK2</accession>
<evidence type="ECO:0000256" key="4">
    <source>
        <dbReference type="ARBA" id="ARBA00023136"/>
    </source>
</evidence>
<evidence type="ECO:0000313" key="7">
    <source>
        <dbReference type="EMBL" id="VDM99022.1"/>
    </source>
</evidence>
<evidence type="ECO:0000256" key="3">
    <source>
        <dbReference type="ARBA" id="ARBA00022989"/>
    </source>
</evidence>
<dbReference type="Pfam" id="PF00916">
    <property type="entry name" value="Sulfate_transp"/>
    <property type="match status" value="1"/>
</dbReference>
<organism evidence="9">
    <name type="scientific">Thelazia callipaeda</name>
    <name type="common">Oriental eyeworm</name>
    <name type="synonym">Parasitic nematode</name>
    <dbReference type="NCBI Taxonomy" id="103827"/>
    <lineage>
        <taxon>Eukaryota</taxon>
        <taxon>Metazoa</taxon>
        <taxon>Ecdysozoa</taxon>
        <taxon>Nematoda</taxon>
        <taxon>Chromadorea</taxon>
        <taxon>Rhabditida</taxon>
        <taxon>Spirurina</taxon>
        <taxon>Spiruromorpha</taxon>
        <taxon>Thelazioidea</taxon>
        <taxon>Thelaziidae</taxon>
        <taxon>Thelazia</taxon>
    </lineage>
</organism>
<feature type="transmembrane region" description="Helical" evidence="5">
    <location>
        <begin position="203"/>
        <end position="222"/>
    </location>
</feature>
<feature type="transmembrane region" description="Helical" evidence="5">
    <location>
        <begin position="281"/>
        <end position="301"/>
    </location>
</feature>
<comment type="subcellular location">
    <subcellularLocation>
        <location evidence="1">Membrane</location>
        <topology evidence="1">Multi-pass membrane protein</topology>
    </subcellularLocation>
</comment>
<feature type="transmembrane region" description="Helical" evidence="5">
    <location>
        <begin position="18"/>
        <end position="37"/>
    </location>
</feature>
<dbReference type="EMBL" id="UYYF01000744">
    <property type="protein sequence ID" value="VDM99022.1"/>
    <property type="molecule type" value="Genomic_DNA"/>
</dbReference>
<name>A0A0N5CRK2_THECL</name>
<sequence length="362" mass="40048">MNFIPIMHWLPKYSSSNLILDFIGGLTIGIMHVPQGIAYASLAQVPAVMGLYTSFFPPLFYAIFGTARQNSLGTFAVVSLMAGAVASRKVDLWNQIHKTSFNSSDIMMVMNSTSVTTVDVNVILVFTIGIVHIIMGLLRLSFVATYFSDQVVAGFTTAASMHVLVAQMKYIFNLPNLPMRSGPGELFLKCYDILNHIMSSNPYSIGISLISIAFLLLSKLLLAPFIRKKFKITIPIPFELLLIIIVTFFSTFFQLEKDFKMRVVGEIPTGLPKPRLPRFEMIPQIMGEAIGIAAVTFAVHISLAKICAKKLKYDIDVDQELFAIGLASIFSSFFSVFPVACSLGRTMVNISVGTKTQVFLYF</sequence>
<evidence type="ECO:0000256" key="1">
    <source>
        <dbReference type="ARBA" id="ARBA00004141"/>
    </source>
</evidence>
<gene>
    <name evidence="7" type="ORF">TCLT_LOCUS2853</name>
</gene>
<evidence type="ECO:0000256" key="5">
    <source>
        <dbReference type="SAM" id="Phobius"/>
    </source>
</evidence>
<keyword evidence="2 5" id="KW-0812">Transmembrane</keyword>
<dbReference type="InterPro" id="IPR001902">
    <property type="entry name" value="SLC26A/SulP_fam"/>
</dbReference>
<feature type="transmembrane region" description="Helical" evidence="5">
    <location>
        <begin position="234"/>
        <end position="253"/>
    </location>
</feature>
<evidence type="ECO:0000313" key="8">
    <source>
        <dbReference type="Proteomes" id="UP000276776"/>
    </source>
</evidence>
<reference evidence="9" key="1">
    <citation type="submission" date="2017-02" db="UniProtKB">
        <authorList>
            <consortium name="WormBaseParasite"/>
        </authorList>
    </citation>
    <scope>IDENTIFICATION</scope>
</reference>
<dbReference type="OrthoDB" id="5847125at2759"/>
<keyword evidence="3 5" id="KW-1133">Transmembrane helix</keyword>
<feature type="domain" description="SLC26A/SulP transporter" evidence="6">
    <location>
        <begin position="18"/>
        <end position="358"/>
    </location>
</feature>
<feature type="transmembrane region" description="Helical" evidence="5">
    <location>
        <begin position="43"/>
        <end position="64"/>
    </location>
</feature>
<dbReference type="GO" id="GO:0055085">
    <property type="term" value="P:transmembrane transport"/>
    <property type="evidence" value="ECO:0007669"/>
    <property type="project" value="InterPro"/>
</dbReference>
<dbReference type="GO" id="GO:0016020">
    <property type="term" value="C:membrane"/>
    <property type="evidence" value="ECO:0007669"/>
    <property type="project" value="UniProtKB-SubCell"/>
</dbReference>
<dbReference type="PANTHER" id="PTHR11814">
    <property type="entry name" value="SULFATE TRANSPORTER"/>
    <property type="match status" value="1"/>
</dbReference>
<proteinExistence type="predicted"/>
<keyword evidence="4 5" id="KW-0472">Membrane</keyword>
<reference evidence="7 8" key="2">
    <citation type="submission" date="2018-11" db="EMBL/GenBank/DDBJ databases">
        <authorList>
            <consortium name="Pathogen Informatics"/>
        </authorList>
    </citation>
    <scope>NUCLEOTIDE SEQUENCE [LARGE SCALE GENOMIC DNA]</scope>
</reference>
<evidence type="ECO:0000259" key="6">
    <source>
        <dbReference type="Pfam" id="PF00916"/>
    </source>
</evidence>